<dbReference type="InterPro" id="IPR025486">
    <property type="entry name" value="DUF4378"/>
</dbReference>
<organism evidence="3 4">
    <name type="scientific">Tripterygium wilfordii</name>
    <name type="common">Thunder God vine</name>
    <dbReference type="NCBI Taxonomy" id="458696"/>
    <lineage>
        <taxon>Eukaryota</taxon>
        <taxon>Viridiplantae</taxon>
        <taxon>Streptophyta</taxon>
        <taxon>Embryophyta</taxon>
        <taxon>Tracheophyta</taxon>
        <taxon>Spermatophyta</taxon>
        <taxon>Magnoliopsida</taxon>
        <taxon>eudicotyledons</taxon>
        <taxon>Gunneridae</taxon>
        <taxon>Pentapetalae</taxon>
        <taxon>rosids</taxon>
        <taxon>fabids</taxon>
        <taxon>Celastrales</taxon>
        <taxon>Celastraceae</taxon>
        <taxon>Tripterygium</taxon>
    </lineage>
</organism>
<dbReference type="OrthoDB" id="1918879at2759"/>
<dbReference type="PANTHER" id="PTHR33623:SF5">
    <property type="entry name" value="HISTONE-LYSINE N-METHYLTRANSFERASE SETD1B-LIKE PROTEIN"/>
    <property type="match status" value="1"/>
</dbReference>
<sequence>MAQKHLHELLKEDQEPFLLKNYIADRRSQLKKPCSPKTHLQVGIRKPAGISEKQQQTISKFSHNLCKKSCLFSFVDSPHDPRRSPLLEFQTPVAKSPCRRSPNAIFLNVPARTATLLLEAALKIQKQSSKTKTQNKNHGDFGLFGSFLKRLTSRNRTRKREIGAHGVKVSAKDILRWDSSVGPKRSPSERIGERKQGIRQKSYRETSVCENGFSCNCNGRPSSAVWSKSNEHQSMNFDLETSSSSQSEELLEPAIEFVNQLIDDPDITYCENRFCESPSRFVLQRTPSSGLRTPTFSSPEKYPIRRKEEDKENYDGASIKKFQLQQEEEEDKEQCSPVCVLDPPFEDDDDECEDADALDVECSYATVQRAKDQLLHKLRRFEKLAELDPVELEKRMLEEEFEDDDNVGVAVVEVEEEHDNNRSLLWDKLKSFDSLIAQQLGKSGFNHLRQIPKDMKCLVSDLIDEESREKNDYYIDREVVAKRVCKRLESWKEVESNTIDMMVEQDFRKEFEEWKRSQEQVEETGLDIAVAIFGLLVEELTEELNSDII</sequence>
<keyword evidence="4" id="KW-1185">Reference proteome</keyword>
<feature type="compositionally biased region" description="Basic and acidic residues" evidence="1">
    <location>
        <begin position="186"/>
        <end position="196"/>
    </location>
</feature>
<evidence type="ECO:0000259" key="2">
    <source>
        <dbReference type="Pfam" id="PF14309"/>
    </source>
</evidence>
<comment type="caution">
    <text evidence="3">The sequence shown here is derived from an EMBL/GenBank/DDBJ whole genome shotgun (WGS) entry which is preliminary data.</text>
</comment>
<dbReference type="InParanoid" id="A0A7J7CTM4"/>
<dbReference type="Proteomes" id="UP000593562">
    <property type="component" value="Unassembled WGS sequence"/>
</dbReference>
<dbReference type="AlphaFoldDB" id="A0A7J7CTM4"/>
<dbReference type="EMBL" id="JAAARO010000013">
    <property type="protein sequence ID" value="KAF5737475.1"/>
    <property type="molecule type" value="Genomic_DNA"/>
</dbReference>
<dbReference type="FunCoup" id="A0A7J7CTM4">
    <property type="interactions" value="94"/>
</dbReference>
<accession>A0A7J7CTM4</accession>
<dbReference type="PANTHER" id="PTHR33623">
    <property type="entry name" value="OS04G0572500 PROTEIN"/>
    <property type="match status" value="1"/>
</dbReference>
<reference evidence="3 4" key="1">
    <citation type="journal article" date="2020" name="Nat. Commun.">
        <title>Genome of Tripterygium wilfordii and identification of cytochrome P450 involved in triptolide biosynthesis.</title>
        <authorList>
            <person name="Tu L."/>
            <person name="Su P."/>
            <person name="Zhang Z."/>
            <person name="Gao L."/>
            <person name="Wang J."/>
            <person name="Hu T."/>
            <person name="Zhou J."/>
            <person name="Zhang Y."/>
            <person name="Zhao Y."/>
            <person name="Liu Y."/>
            <person name="Song Y."/>
            <person name="Tong Y."/>
            <person name="Lu Y."/>
            <person name="Yang J."/>
            <person name="Xu C."/>
            <person name="Jia M."/>
            <person name="Peters R.J."/>
            <person name="Huang L."/>
            <person name="Gao W."/>
        </authorList>
    </citation>
    <scope>NUCLEOTIDE SEQUENCE [LARGE SCALE GENOMIC DNA]</scope>
    <source>
        <strain evidence="4">cv. XIE 37</strain>
        <tissue evidence="3">Leaf</tissue>
    </source>
</reference>
<evidence type="ECO:0000313" key="4">
    <source>
        <dbReference type="Proteomes" id="UP000593562"/>
    </source>
</evidence>
<feature type="region of interest" description="Disordered" evidence="1">
    <location>
        <begin position="286"/>
        <end position="314"/>
    </location>
</feature>
<feature type="compositionally biased region" description="Basic and acidic residues" evidence="1">
    <location>
        <begin position="302"/>
        <end position="314"/>
    </location>
</feature>
<protein>
    <recommendedName>
        <fullName evidence="2">DUF4378 domain-containing protein</fullName>
    </recommendedName>
</protein>
<feature type="region of interest" description="Disordered" evidence="1">
    <location>
        <begin position="179"/>
        <end position="199"/>
    </location>
</feature>
<proteinExistence type="predicted"/>
<evidence type="ECO:0000313" key="3">
    <source>
        <dbReference type="EMBL" id="KAF5737475.1"/>
    </source>
</evidence>
<dbReference type="Pfam" id="PF14309">
    <property type="entry name" value="DUF4378"/>
    <property type="match status" value="1"/>
</dbReference>
<gene>
    <name evidence="3" type="ORF">HS088_TW13G00356</name>
</gene>
<evidence type="ECO:0000256" key="1">
    <source>
        <dbReference type="SAM" id="MobiDB-lite"/>
    </source>
</evidence>
<feature type="compositionally biased region" description="Polar residues" evidence="1">
    <location>
        <begin position="286"/>
        <end position="298"/>
    </location>
</feature>
<name>A0A7J7CTM4_TRIWF</name>
<feature type="domain" description="DUF4378" evidence="2">
    <location>
        <begin position="474"/>
        <end position="539"/>
    </location>
</feature>